<dbReference type="PRINTS" id="PR00039">
    <property type="entry name" value="HTHLYSR"/>
</dbReference>
<keyword evidence="7" id="KW-1185">Reference proteome</keyword>
<keyword evidence="4" id="KW-0804">Transcription</keyword>
<dbReference type="InterPro" id="IPR058163">
    <property type="entry name" value="LysR-type_TF_proteobact-type"/>
</dbReference>
<dbReference type="PANTHER" id="PTHR30537:SF74">
    <property type="entry name" value="HTH-TYPE TRANSCRIPTIONAL REGULATOR TRPI"/>
    <property type="match status" value="1"/>
</dbReference>
<dbReference type="Gene3D" id="3.40.190.10">
    <property type="entry name" value="Periplasmic binding protein-like II"/>
    <property type="match status" value="2"/>
</dbReference>
<reference evidence="6 7" key="1">
    <citation type="submission" date="2020-07" db="EMBL/GenBank/DDBJ databases">
        <title>Genomic Encyclopedia of Type Strains, Phase IV (KMG-V): Genome sequencing to study the core and pangenomes of soil and plant-associated prokaryotes.</title>
        <authorList>
            <person name="Whitman W."/>
        </authorList>
    </citation>
    <scope>NUCLEOTIDE SEQUENCE [LARGE SCALE GENOMIC DNA]</scope>
    <source>
        <strain evidence="6 7">SAS40</strain>
    </source>
</reference>
<evidence type="ECO:0000256" key="3">
    <source>
        <dbReference type="ARBA" id="ARBA00023125"/>
    </source>
</evidence>
<feature type="domain" description="HTH lysR-type" evidence="5">
    <location>
        <begin position="4"/>
        <end position="61"/>
    </location>
</feature>
<dbReference type="RefSeq" id="WP_179589222.1">
    <property type="nucleotide sequence ID" value="NZ_JACBYR010000002.1"/>
</dbReference>
<proteinExistence type="inferred from homology"/>
<dbReference type="Gene3D" id="1.10.10.10">
    <property type="entry name" value="Winged helix-like DNA-binding domain superfamily/Winged helix DNA-binding domain"/>
    <property type="match status" value="1"/>
</dbReference>
<dbReference type="InterPro" id="IPR036390">
    <property type="entry name" value="WH_DNA-bd_sf"/>
</dbReference>
<gene>
    <name evidence="6" type="ORF">FHW18_004555</name>
</gene>
<dbReference type="SUPFAM" id="SSF53850">
    <property type="entry name" value="Periplasmic binding protein-like II"/>
    <property type="match status" value="1"/>
</dbReference>
<evidence type="ECO:0000313" key="6">
    <source>
        <dbReference type="EMBL" id="NYE85248.1"/>
    </source>
</evidence>
<evidence type="ECO:0000313" key="7">
    <source>
        <dbReference type="Proteomes" id="UP000542125"/>
    </source>
</evidence>
<comment type="similarity">
    <text evidence="1">Belongs to the LysR transcriptional regulatory family.</text>
</comment>
<dbReference type="PROSITE" id="PS50931">
    <property type="entry name" value="HTH_LYSR"/>
    <property type="match status" value="1"/>
</dbReference>
<dbReference type="InterPro" id="IPR000847">
    <property type="entry name" value="LysR_HTH_N"/>
</dbReference>
<evidence type="ECO:0000259" key="5">
    <source>
        <dbReference type="PROSITE" id="PS50931"/>
    </source>
</evidence>
<dbReference type="GO" id="GO:0003700">
    <property type="term" value="F:DNA-binding transcription factor activity"/>
    <property type="evidence" value="ECO:0007669"/>
    <property type="project" value="InterPro"/>
</dbReference>
<accession>A0A7Y9IYB2</accession>
<dbReference type="InterPro" id="IPR036388">
    <property type="entry name" value="WH-like_DNA-bd_sf"/>
</dbReference>
<dbReference type="AlphaFoldDB" id="A0A7Y9IYB2"/>
<dbReference type="Pfam" id="PF03466">
    <property type="entry name" value="LysR_substrate"/>
    <property type="match status" value="1"/>
</dbReference>
<dbReference type="NCBIfam" id="NF008352">
    <property type="entry name" value="PRK11139.1"/>
    <property type="match status" value="1"/>
</dbReference>
<dbReference type="Proteomes" id="UP000542125">
    <property type="component" value="Unassembled WGS sequence"/>
</dbReference>
<dbReference type="GO" id="GO:0043565">
    <property type="term" value="F:sequence-specific DNA binding"/>
    <property type="evidence" value="ECO:0007669"/>
    <property type="project" value="TreeGrafter"/>
</dbReference>
<dbReference type="Pfam" id="PF00126">
    <property type="entry name" value="HTH_1"/>
    <property type="match status" value="1"/>
</dbReference>
<dbReference type="SUPFAM" id="SSF46785">
    <property type="entry name" value="Winged helix' DNA-binding domain"/>
    <property type="match status" value="1"/>
</dbReference>
<keyword evidence="2" id="KW-0805">Transcription regulation</keyword>
<evidence type="ECO:0000256" key="1">
    <source>
        <dbReference type="ARBA" id="ARBA00009437"/>
    </source>
</evidence>
<name>A0A7Y9IYB2_9BURK</name>
<dbReference type="PANTHER" id="PTHR30537">
    <property type="entry name" value="HTH-TYPE TRANSCRIPTIONAL REGULATOR"/>
    <property type="match status" value="1"/>
</dbReference>
<evidence type="ECO:0000256" key="2">
    <source>
        <dbReference type="ARBA" id="ARBA00023015"/>
    </source>
</evidence>
<comment type="caution">
    <text evidence="6">The sequence shown here is derived from an EMBL/GenBank/DDBJ whole genome shotgun (WGS) entry which is preliminary data.</text>
</comment>
<keyword evidence="3" id="KW-0238">DNA-binding</keyword>
<dbReference type="FunFam" id="1.10.10.10:FF:000038">
    <property type="entry name" value="Glycine cleavage system transcriptional activator"/>
    <property type="match status" value="1"/>
</dbReference>
<organism evidence="6 7">
    <name type="scientific">Pigmentiphaga litoralis</name>
    <dbReference type="NCBI Taxonomy" id="516702"/>
    <lineage>
        <taxon>Bacteria</taxon>
        <taxon>Pseudomonadati</taxon>
        <taxon>Pseudomonadota</taxon>
        <taxon>Betaproteobacteria</taxon>
        <taxon>Burkholderiales</taxon>
        <taxon>Alcaligenaceae</taxon>
        <taxon>Pigmentiphaga</taxon>
    </lineage>
</organism>
<dbReference type="InterPro" id="IPR005119">
    <property type="entry name" value="LysR_subst-bd"/>
</dbReference>
<sequence>MSLPPLNAVRAFEAVGRRGSVKHAAEELSVTPGAISRQIGLLEEHLGISLFKRSHRQVTLTHSGTLYLQSVSDALQRLSDATDEIKSTKGRDPLHIWCPMTFGLRWLVPRLPAFRAAQPDRDVVFTTSLGPIDFSARTTDVAIRIGQGTWPGCASHRLVDIELTPVCSPALLERLGPMTRPGDLTRATLLQSAARPGYWRQWLEAAGASDIDPDRGITFESVSLAYQMAMNGAGVALGQLALVEEDLRTGRLVAPFRQRTDSGDAFYLIYPNRLIGDPFVMLFRDWLLGEAGGGGVRTA</sequence>
<dbReference type="GO" id="GO:0006351">
    <property type="term" value="P:DNA-templated transcription"/>
    <property type="evidence" value="ECO:0007669"/>
    <property type="project" value="TreeGrafter"/>
</dbReference>
<evidence type="ECO:0000256" key="4">
    <source>
        <dbReference type="ARBA" id="ARBA00023163"/>
    </source>
</evidence>
<protein>
    <submittedName>
        <fullName evidence="6">LysR family glycine cleavage system transcriptional activator</fullName>
    </submittedName>
</protein>
<dbReference type="EMBL" id="JACBYR010000002">
    <property type="protein sequence ID" value="NYE85248.1"/>
    <property type="molecule type" value="Genomic_DNA"/>
</dbReference>
<dbReference type="FunFam" id="3.40.190.10:FF:000017">
    <property type="entry name" value="Glycine cleavage system transcriptional activator"/>
    <property type="match status" value="1"/>
</dbReference>
<dbReference type="CDD" id="cd08432">
    <property type="entry name" value="PBP2_GcdR_TrpI_HvrB_AmpR_like"/>
    <property type="match status" value="1"/>
</dbReference>